<protein>
    <submittedName>
        <fullName evidence="2">Uncharacterized protein</fullName>
    </submittedName>
</protein>
<dbReference type="OrthoDB" id="5343483at2759"/>
<dbReference type="EMBL" id="KZ559499">
    <property type="protein sequence ID" value="PLN86319.1"/>
    <property type="molecule type" value="Genomic_DNA"/>
</dbReference>
<sequence>MSLPGTTKHRRELLVNPLFWTACHLDSFACSFRHVPTKAHRLANEIQESADINEKTNDAEILSRSAVPNVKRSILSSFLLEEESVFNQRSKAPKFYFAGQSVHRPYFNLFLHRTQAGQISQDGPFLGYLDYLDVTSKRVTKLSPSGVPIQSQNPIGARLFAKKMARITPQEWTEDPYFICVLLSIAQFQRRLSKDSSRRAFSTCLLVVNREDHEFVHIYEAQITNEFLDMLDKSAIATTSINGPAVYHRKIPYRPFENFPERIRAETLASATADEVDAEKKAVKRPLESEDDQGRNVMQKH</sequence>
<keyword evidence="3" id="KW-1185">Reference proteome</keyword>
<evidence type="ECO:0000313" key="2">
    <source>
        <dbReference type="EMBL" id="PLN86319.1"/>
    </source>
</evidence>
<name>A0A2J5I8G1_9EURO</name>
<evidence type="ECO:0000256" key="1">
    <source>
        <dbReference type="SAM" id="MobiDB-lite"/>
    </source>
</evidence>
<gene>
    <name evidence="2" type="ORF">BDW42DRAFT_92987</name>
</gene>
<accession>A0A2J5I8G1</accession>
<feature type="compositionally biased region" description="Basic and acidic residues" evidence="1">
    <location>
        <begin position="278"/>
        <end position="294"/>
    </location>
</feature>
<dbReference type="AlphaFoldDB" id="A0A2J5I8G1"/>
<dbReference type="Proteomes" id="UP000235023">
    <property type="component" value="Unassembled WGS sequence"/>
</dbReference>
<organism evidence="2 3">
    <name type="scientific">Aspergillus taichungensis</name>
    <dbReference type="NCBI Taxonomy" id="482145"/>
    <lineage>
        <taxon>Eukaryota</taxon>
        <taxon>Fungi</taxon>
        <taxon>Dikarya</taxon>
        <taxon>Ascomycota</taxon>
        <taxon>Pezizomycotina</taxon>
        <taxon>Eurotiomycetes</taxon>
        <taxon>Eurotiomycetidae</taxon>
        <taxon>Eurotiales</taxon>
        <taxon>Aspergillaceae</taxon>
        <taxon>Aspergillus</taxon>
        <taxon>Aspergillus subgen. Circumdati</taxon>
    </lineage>
</organism>
<feature type="region of interest" description="Disordered" evidence="1">
    <location>
        <begin position="270"/>
        <end position="301"/>
    </location>
</feature>
<reference evidence="3" key="1">
    <citation type="submission" date="2017-12" db="EMBL/GenBank/DDBJ databases">
        <authorList>
            <consortium name="DOE Joint Genome Institute"/>
            <person name="Mondo S.J."/>
            <person name="Kjaerbolling I."/>
            <person name="Vesth T.C."/>
            <person name="Frisvad J.C."/>
            <person name="Nybo J.L."/>
            <person name="Theobald S."/>
            <person name="Kuo A."/>
            <person name="Bowyer P."/>
            <person name="Matsuda Y."/>
            <person name="Lyhne E.K."/>
            <person name="Kogle M.E."/>
            <person name="Clum A."/>
            <person name="Lipzen A."/>
            <person name="Salamov A."/>
            <person name="Ngan C.Y."/>
            <person name="Daum C."/>
            <person name="Chiniquy J."/>
            <person name="Barry K."/>
            <person name="LaButti K."/>
            <person name="Haridas S."/>
            <person name="Simmons B.A."/>
            <person name="Magnuson J.K."/>
            <person name="Mortensen U.H."/>
            <person name="Larsen T.O."/>
            <person name="Grigoriev I.V."/>
            <person name="Baker S.E."/>
            <person name="Andersen M.R."/>
            <person name="Nordberg H.P."/>
            <person name="Cantor M.N."/>
            <person name="Hua S.X."/>
        </authorList>
    </citation>
    <scope>NUCLEOTIDE SEQUENCE [LARGE SCALE GENOMIC DNA]</scope>
    <source>
        <strain evidence="3">IBT 19404</strain>
    </source>
</reference>
<proteinExistence type="predicted"/>
<evidence type="ECO:0000313" key="3">
    <source>
        <dbReference type="Proteomes" id="UP000235023"/>
    </source>
</evidence>